<keyword evidence="2" id="KW-1185">Reference proteome</keyword>
<evidence type="ECO:0000313" key="2">
    <source>
        <dbReference type="Proteomes" id="UP000257109"/>
    </source>
</evidence>
<dbReference type="Proteomes" id="UP000257109">
    <property type="component" value="Unassembled WGS sequence"/>
</dbReference>
<dbReference type="EMBL" id="QJKJ01006896">
    <property type="protein sequence ID" value="RDX84982.1"/>
    <property type="molecule type" value="Genomic_DNA"/>
</dbReference>
<accession>A0A371G370</accession>
<dbReference type="AlphaFoldDB" id="A0A371G370"/>
<protein>
    <submittedName>
        <fullName evidence="1">Uncharacterized protein</fullName>
    </submittedName>
</protein>
<sequence>MHSIHGVEITPVVIQVTTSSNYNFDSSKEIAKKIDSLVEERAYKEPLFSMAMRISLPLPLGNQSTLVVFGPLDKLRDDLAFIGLSQPQTAVQPIDKEPQCLSTKGSCAAPNPSGEDTYINILDYCELYVDEEDSHLVSTRKIYKLWSTMHHQTLYEDHMRVVVE</sequence>
<dbReference type="OrthoDB" id="1436528at2759"/>
<reference evidence="1" key="1">
    <citation type="submission" date="2018-05" db="EMBL/GenBank/DDBJ databases">
        <title>Draft genome of Mucuna pruriens seed.</title>
        <authorList>
            <person name="Nnadi N.E."/>
            <person name="Vos R."/>
            <person name="Hasami M.H."/>
            <person name="Devisetty U.K."/>
            <person name="Aguiy J.C."/>
        </authorList>
    </citation>
    <scope>NUCLEOTIDE SEQUENCE [LARGE SCALE GENOMIC DNA]</scope>
    <source>
        <strain evidence="1">JCA_2017</strain>
    </source>
</reference>
<name>A0A371G370_MUCPR</name>
<gene>
    <name evidence="1" type="ORF">CR513_33882</name>
</gene>
<comment type="caution">
    <text evidence="1">The sequence shown here is derived from an EMBL/GenBank/DDBJ whole genome shotgun (WGS) entry which is preliminary data.</text>
</comment>
<evidence type="ECO:0000313" key="1">
    <source>
        <dbReference type="EMBL" id="RDX84982.1"/>
    </source>
</evidence>
<organism evidence="1 2">
    <name type="scientific">Mucuna pruriens</name>
    <name type="common">Velvet bean</name>
    <name type="synonym">Dolichos pruriens</name>
    <dbReference type="NCBI Taxonomy" id="157652"/>
    <lineage>
        <taxon>Eukaryota</taxon>
        <taxon>Viridiplantae</taxon>
        <taxon>Streptophyta</taxon>
        <taxon>Embryophyta</taxon>
        <taxon>Tracheophyta</taxon>
        <taxon>Spermatophyta</taxon>
        <taxon>Magnoliopsida</taxon>
        <taxon>eudicotyledons</taxon>
        <taxon>Gunneridae</taxon>
        <taxon>Pentapetalae</taxon>
        <taxon>rosids</taxon>
        <taxon>fabids</taxon>
        <taxon>Fabales</taxon>
        <taxon>Fabaceae</taxon>
        <taxon>Papilionoideae</taxon>
        <taxon>50 kb inversion clade</taxon>
        <taxon>NPAAA clade</taxon>
        <taxon>indigoferoid/millettioid clade</taxon>
        <taxon>Phaseoleae</taxon>
        <taxon>Mucuna</taxon>
    </lineage>
</organism>
<proteinExistence type="predicted"/>
<feature type="non-terminal residue" evidence="1">
    <location>
        <position position="1"/>
    </location>
</feature>